<evidence type="ECO:0000313" key="3">
    <source>
        <dbReference type="Proteomes" id="UP000325672"/>
    </source>
</evidence>
<accession>A0A5N6SAA5</accession>
<dbReference type="GeneID" id="43642437"/>
<keyword evidence="3" id="KW-1185">Reference proteome</keyword>
<dbReference type="EMBL" id="ML743696">
    <property type="protein sequence ID" value="KAE8130789.1"/>
    <property type="molecule type" value="Genomic_DNA"/>
</dbReference>
<gene>
    <name evidence="2" type="ORF">BDV38DRAFT_276495</name>
</gene>
<evidence type="ECO:0000313" key="2">
    <source>
        <dbReference type="EMBL" id="KAE8130789.1"/>
    </source>
</evidence>
<dbReference type="RefSeq" id="XP_031906852.1">
    <property type="nucleotide sequence ID" value="XM_032058227.1"/>
</dbReference>
<proteinExistence type="predicted"/>
<dbReference type="OrthoDB" id="4482563at2759"/>
<reference evidence="2 3" key="1">
    <citation type="submission" date="2019-04" db="EMBL/GenBank/DDBJ databases">
        <title>Friends and foes A comparative genomics study of 23 Aspergillus species from section Flavi.</title>
        <authorList>
            <consortium name="DOE Joint Genome Institute"/>
            <person name="Kjaerbolling I."/>
            <person name="Vesth T."/>
            <person name="Frisvad J.C."/>
            <person name="Nybo J.L."/>
            <person name="Theobald S."/>
            <person name="Kildgaard S."/>
            <person name="Isbrandt T."/>
            <person name="Kuo A."/>
            <person name="Sato A."/>
            <person name="Lyhne E.K."/>
            <person name="Kogle M.E."/>
            <person name="Wiebenga A."/>
            <person name="Kun R.S."/>
            <person name="Lubbers R.J."/>
            <person name="Makela M.R."/>
            <person name="Barry K."/>
            <person name="Chovatia M."/>
            <person name="Clum A."/>
            <person name="Daum C."/>
            <person name="Haridas S."/>
            <person name="He G."/>
            <person name="LaButti K."/>
            <person name="Lipzen A."/>
            <person name="Mondo S."/>
            <person name="Riley R."/>
            <person name="Salamov A."/>
            <person name="Simmons B.A."/>
            <person name="Magnuson J.K."/>
            <person name="Henrissat B."/>
            <person name="Mortensen U.H."/>
            <person name="Larsen T.O."/>
            <person name="Devries R.P."/>
            <person name="Grigoriev I.V."/>
            <person name="Machida M."/>
            <person name="Baker S.E."/>
            <person name="Andersen M.R."/>
        </authorList>
    </citation>
    <scope>NUCLEOTIDE SEQUENCE [LARGE SCALE GENOMIC DNA]</scope>
    <source>
        <strain evidence="2 3">CBS 117625</strain>
    </source>
</reference>
<dbReference type="AlphaFoldDB" id="A0A5N6SAA5"/>
<name>A0A5N6SAA5_ASPPS</name>
<protein>
    <submittedName>
        <fullName evidence="2">Uncharacterized protein</fullName>
    </submittedName>
</protein>
<feature type="compositionally biased region" description="Low complexity" evidence="1">
    <location>
        <begin position="17"/>
        <end position="29"/>
    </location>
</feature>
<evidence type="ECO:0000256" key="1">
    <source>
        <dbReference type="SAM" id="MobiDB-lite"/>
    </source>
</evidence>
<feature type="region of interest" description="Disordered" evidence="1">
    <location>
        <begin position="1"/>
        <end position="37"/>
    </location>
</feature>
<sequence>MNTESKSPSIPATPMGEDTPSSDESTSPPWYTSEPKGSMVNFGSPTELPQIYDEVEVLTCGQYVYQVYGLFGLNILEKVIIALEHPRVLNDYGIIQMGARPGWIDVLFLQDIPWVHTMLMWFCSAFRAPILGMVSLSYGTPEDTDVFELQPLEPLPVMSSIHHCCSALFGSAAIAARPGTDTTRELLLDIDRSIVGEYVRREYLRKPSNDVHLS</sequence>
<dbReference type="Proteomes" id="UP000325672">
    <property type="component" value="Unassembled WGS sequence"/>
</dbReference>
<organism evidence="2 3">
    <name type="scientific">Aspergillus pseudotamarii</name>
    <dbReference type="NCBI Taxonomy" id="132259"/>
    <lineage>
        <taxon>Eukaryota</taxon>
        <taxon>Fungi</taxon>
        <taxon>Dikarya</taxon>
        <taxon>Ascomycota</taxon>
        <taxon>Pezizomycotina</taxon>
        <taxon>Eurotiomycetes</taxon>
        <taxon>Eurotiomycetidae</taxon>
        <taxon>Eurotiales</taxon>
        <taxon>Aspergillaceae</taxon>
        <taxon>Aspergillus</taxon>
        <taxon>Aspergillus subgen. Circumdati</taxon>
    </lineage>
</organism>
<feature type="compositionally biased region" description="Polar residues" evidence="1">
    <location>
        <begin position="1"/>
        <end position="10"/>
    </location>
</feature>